<evidence type="ECO:0000256" key="8">
    <source>
        <dbReference type="ARBA" id="ARBA00031155"/>
    </source>
</evidence>
<evidence type="ECO:0000313" key="11">
    <source>
        <dbReference type="Proteomes" id="UP001597371"/>
    </source>
</evidence>
<comment type="caution">
    <text evidence="10">The sequence shown here is derived from an EMBL/GenBank/DDBJ whole genome shotgun (WGS) entry which is preliminary data.</text>
</comment>
<keyword evidence="4" id="KW-0285">Flavoprotein</keyword>
<reference evidence="11" key="1">
    <citation type="journal article" date="2019" name="Int. J. Syst. Evol. Microbiol.">
        <title>The Global Catalogue of Microorganisms (GCM) 10K type strain sequencing project: providing services to taxonomists for standard genome sequencing and annotation.</title>
        <authorList>
            <consortium name="The Broad Institute Genomics Platform"/>
            <consortium name="The Broad Institute Genome Sequencing Center for Infectious Disease"/>
            <person name="Wu L."/>
            <person name="Ma J."/>
        </authorList>
    </citation>
    <scope>NUCLEOTIDE SEQUENCE [LARGE SCALE GENOMIC DNA]</scope>
    <source>
        <strain evidence="11">ZS-35-S2</strain>
    </source>
</reference>
<evidence type="ECO:0000256" key="9">
    <source>
        <dbReference type="ARBA" id="ARBA00049401"/>
    </source>
</evidence>
<comment type="catalytic activity">
    <reaction evidence="9">
        <text>3 propionate 3-nitronate + 3 O2 + H2O = 3 3-oxopropanoate + 2 nitrate + nitrite + H2O2 + 3 H(+)</text>
        <dbReference type="Rhea" id="RHEA:57332"/>
        <dbReference type="ChEBI" id="CHEBI:15377"/>
        <dbReference type="ChEBI" id="CHEBI:15378"/>
        <dbReference type="ChEBI" id="CHEBI:15379"/>
        <dbReference type="ChEBI" id="CHEBI:16240"/>
        <dbReference type="ChEBI" id="CHEBI:16301"/>
        <dbReference type="ChEBI" id="CHEBI:17632"/>
        <dbReference type="ChEBI" id="CHEBI:33190"/>
        <dbReference type="ChEBI" id="CHEBI:136067"/>
    </reaction>
</comment>
<dbReference type="Gene3D" id="3.20.20.70">
    <property type="entry name" value="Aldolase class I"/>
    <property type="match status" value="1"/>
</dbReference>
<keyword evidence="5" id="KW-0288">FMN</keyword>
<evidence type="ECO:0000256" key="4">
    <source>
        <dbReference type="ARBA" id="ARBA00022630"/>
    </source>
</evidence>
<evidence type="ECO:0000256" key="1">
    <source>
        <dbReference type="ARBA" id="ARBA00001917"/>
    </source>
</evidence>
<evidence type="ECO:0000256" key="2">
    <source>
        <dbReference type="ARBA" id="ARBA00009881"/>
    </source>
</evidence>
<dbReference type="InterPro" id="IPR004136">
    <property type="entry name" value="NMO"/>
</dbReference>
<dbReference type="SUPFAM" id="SSF51412">
    <property type="entry name" value="Inosine monophosphate dehydrogenase (IMPDH)"/>
    <property type="match status" value="1"/>
</dbReference>
<gene>
    <name evidence="10" type="ORF">ACFSKQ_06270</name>
</gene>
<evidence type="ECO:0000313" key="10">
    <source>
        <dbReference type="EMBL" id="MFD2237073.1"/>
    </source>
</evidence>
<dbReference type="CDD" id="cd04730">
    <property type="entry name" value="NPD_like"/>
    <property type="match status" value="1"/>
</dbReference>
<comment type="cofactor">
    <cofactor evidence="1">
        <name>FMN</name>
        <dbReference type="ChEBI" id="CHEBI:58210"/>
    </cofactor>
</comment>
<dbReference type="RefSeq" id="WP_245195527.1">
    <property type="nucleotide sequence ID" value="NZ_CP072611.1"/>
</dbReference>
<protein>
    <recommendedName>
        <fullName evidence="8">Propionate 3-nitronate monooxygenase</fullName>
    </recommendedName>
</protein>
<keyword evidence="3" id="KW-0216">Detoxification</keyword>
<dbReference type="PANTHER" id="PTHR42747">
    <property type="entry name" value="NITRONATE MONOOXYGENASE-RELATED"/>
    <property type="match status" value="1"/>
</dbReference>
<evidence type="ECO:0000256" key="7">
    <source>
        <dbReference type="ARBA" id="ARBA00023033"/>
    </source>
</evidence>
<keyword evidence="11" id="KW-1185">Reference proteome</keyword>
<evidence type="ECO:0000256" key="6">
    <source>
        <dbReference type="ARBA" id="ARBA00023002"/>
    </source>
</evidence>
<dbReference type="EMBL" id="JBHUIJ010000006">
    <property type="protein sequence ID" value="MFD2237073.1"/>
    <property type="molecule type" value="Genomic_DNA"/>
</dbReference>
<accession>A0ABW5CMU3</accession>
<keyword evidence="7" id="KW-0503">Monooxygenase</keyword>
<dbReference type="Pfam" id="PF03060">
    <property type="entry name" value="NMO"/>
    <property type="match status" value="1"/>
</dbReference>
<comment type="similarity">
    <text evidence="2">Belongs to the nitronate monooxygenase family. NMO class I subfamily.</text>
</comment>
<keyword evidence="6 10" id="KW-0560">Oxidoreductase</keyword>
<organism evidence="10 11">
    <name type="scientific">Aureimonas populi</name>
    <dbReference type="NCBI Taxonomy" id="1701758"/>
    <lineage>
        <taxon>Bacteria</taxon>
        <taxon>Pseudomonadati</taxon>
        <taxon>Pseudomonadota</taxon>
        <taxon>Alphaproteobacteria</taxon>
        <taxon>Hyphomicrobiales</taxon>
        <taxon>Aurantimonadaceae</taxon>
        <taxon>Aureimonas</taxon>
    </lineage>
</organism>
<name>A0ABW5CMU3_9HYPH</name>
<evidence type="ECO:0000256" key="3">
    <source>
        <dbReference type="ARBA" id="ARBA00022575"/>
    </source>
</evidence>
<dbReference type="Proteomes" id="UP001597371">
    <property type="component" value="Unassembled WGS sequence"/>
</dbReference>
<proteinExistence type="inferred from homology"/>
<dbReference type="GO" id="GO:0016491">
    <property type="term" value="F:oxidoreductase activity"/>
    <property type="evidence" value="ECO:0007669"/>
    <property type="project" value="UniProtKB-KW"/>
</dbReference>
<evidence type="ECO:0000256" key="5">
    <source>
        <dbReference type="ARBA" id="ARBA00022643"/>
    </source>
</evidence>
<dbReference type="PANTHER" id="PTHR42747:SF3">
    <property type="entry name" value="NITRONATE MONOOXYGENASE-RELATED"/>
    <property type="match status" value="1"/>
</dbReference>
<sequence length="354" mass="36223">MSSSAFSRLLGLRLPVVQAPMAGVATPELAAAVSNAGALGSLGIGASDVEAAEAMIARTATLTDKPFNVNVFAHEEQALDPAAEAAWLARLAPQFERFGIAAPRALRPLYPSFQGHEPLLAMLCATRPAVVSFHFGCPAPQAVRRLKEAGIVLMASATSLDEALKLEAAGMDALVAQGFEAGGHRGTFDGADADADLPLDSLLARIVGAVRVPVVAAGGLMDGADIARVLAAGAAAAQLGTAFVGCPESAAGAFYRARLSRAVPGETRMTRAISGRRARGLVTPLIEALHPFEEQAPAYPYPYDAARQLAAAAAGKGDHSLSAMWAGAQAHRARALPAADLVARLAAELAAASP</sequence>
<dbReference type="InterPro" id="IPR013785">
    <property type="entry name" value="Aldolase_TIM"/>
</dbReference>